<evidence type="ECO:0000256" key="1">
    <source>
        <dbReference type="SAM" id="Phobius"/>
    </source>
</evidence>
<evidence type="ECO:0000313" key="2">
    <source>
        <dbReference type="EMBL" id="ANJ27354.1"/>
    </source>
</evidence>
<keyword evidence="1" id="KW-0472">Membrane</keyword>
<reference evidence="3" key="2">
    <citation type="submission" date="2016-01" db="EMBL/GenBank/DDBJ databases">
        <title>Complete genome sequence of Agromyces aureus AR33T and comparison with related organisms.</title>
        <authorList>
            <person name="Corretto E."/>
            <person name="Antonielli L."/>
            <person name="Sessitsch A."/>
            <person name="Brader G."/>
        </authorList>
    </citation>
    <scope>NUCLEOTIDE SEQUENCE [LARGE SCALE GENOMIC DNA]</scope>
    <source>
        <strain evidence="3">AR33</strain>
    </source>
</reference>
<organism evidence="2 3">
    <name type="scientific">Agromyces aureus</name>
    <dbReference type="NCBI Taxonomy" id="453304"/>
    <lineage>
        <taxon>Bacteria</taxon>
        <taxon>Bacillati</taxon>
        <taxon>Actinomycetota</taxon>
        <taxon>Actinomycetes</taxon>
        <taxon>Micrococcales</taxon>
        <taxon>Microbacteriaceae</taxon>
        <taxon>Agromyces</taxon>
    </lineage>
</organism>
<sequence>MSFTSARLTRRLVSIGMTSRAKRIVSMGLGGFSMAAGIAILYWLAVILTDRGYAVDNGVGYSTPLDTVMLVSGLALVLIPILFAALLSTRRVTERRHEEL</sequence>
<dbReference type="EMBL" id="CP013979">
    <property type="protein sequence ID" value="ANJ27354.1"/>
    <property type="molecule type" value="Genomic_DNA"/>
</dbReference>
<feature type="transmembrane region" description="Helical" evidence="1">
    <location>
        <begin position="68"/>
        <end position="87"/>
    </location>
</feature>
<feature type="transmembrane region" description="Helical" evidence="1">
    <location>
        <begin position="24"/>
        <end position="48"/>
    </location>
</feature>
<protein>
    <submittedName>
        <fullName evidence="2">Uncharacterized protein</fullName>
    </submittedName>
</protein>
<dbReference type="Proteomes" id="UP000078437">
    <property type="component" value="Chromosome"/>
</dbReference>
<dbReference type="AlphaFoldDB" id="A0A191WGP7"/>
<proteinExistence type="predicted"/>
<evidence type="ECO:0000313" key="3">
    <source>
        <dbReference type="Proteomes" id="UP000078437"/>
    </source>
</evidence>
<accession>A0A191WGP7</accession>
<dbReference type="KEGG" id="agy:ATC03_12125"/>
<gene>
    <name evidence="2" type="ORF">ATC03_12125</name>
</gene>
<keyword evidence="3" id="KW-1185">Reference proteome</keyword>
<keyword evidence="1" id="KW-0812">Transmembrane</keyword>
<dbReference type="STRING" id="453304.ATC03_12125"/>
<name>A0A191WGP7_9MICO</name>
<reference evidence="2 3" key="1">
    <citation type="journal article" date="2016" name="Int. J. Syst. Evol. Microbiol.">
        <title>Agromyces aureus sp. nov., isolated from the rhizosphere of Salix caprea L. grown in a heavy-metal-contaminated soil.</title>
        <authorList>
            <person name="Corretto E."/>
            <person name="Antonielli L."/>
            <person name="Sessitsch A."/>
            <person name="Compant S."/>
            <person name="Gorfer M."/>
            <person name="Kuffner M."/>
            <person name="Brader G."/>
        </authorList>
    </citation>
    <scope>NUCLEOTIDE SEQUENCE [LARGE SCALE GENOMIC DNA]</scope>
    <source>
        <strain evidence="2 3">AR33</strain>
    </source>
</reference>
<keyword evidence="1" id="KW-1133">Transmembrane helix</keyword>